<comment type="caution">
    <text evidence="2">The sequence shown here is derived from an EMBL/GenBank/DDBJ whole genome shotgun (WGS) entry which is preliminary data.</text>
</comment>
<dbReference type="PANTHER" id="PTHR35580:SF1">
    <property type="entry name" value="PHYTASE-LIKE DOMAIN-CONTAINING PROTEIN"/>
    <property type="match status" value="1"/>
</dbReference>
<dbReference type="EMBL" id="JABBJJ010000387">
    <property type="protein sequence ID" value="NMO22131.1"/>
    <property type="molecule type" value="Genomic_DNA"/>
</dbReference>
<sequence>MYWRQGLGAMLAAAVGLSAGDASAEPGKHTWSRSFGDTAQQWTEDVAVDAAGSTVLVGQYGGTAFTLGGGVLPPNNYYYNLFLAKLDGAGAHVWSRAIPGVSDDDFGFVSYERRLTVDGSGNILIAGNYYGAPDFGCGPLAQARGSVFVVKLDASGACVWSRGFPGAYVESPRITVDGTGRVAVTGFFNGTLDFGGGPLSSTQGLFLARLSATGGHLWSKRFEATEGTLAPGALGVAADSTGNVFLTGGFSGFLSLGGTPMRSRGGQDLFIGRFNQTGGLNWGRRFGDAVDQVGHGIAVDATGNIVLTGGFGGVMAVDTVSLTAQSASDAFVVKLDPTGHGTWGRQFTDASGTQLGTQVAVDAAGNIAASGQFTGYINLGAGPLDLEGNVKRYVAKLDGTGALVWGLGFVNEGYDFDTRIAVDAAGDVRVAGSYTGNAWFYGDAFSSQGGSGYYDVFVARFRDY</sequence>
<feature type="signal peptide" evidence="1">
    <location>
        <begin position="1"/>
        <end position="24"/>
    </location>
</feature>
<evidence type="ECO:0008006" key="4">
    <source>
        <dbReference type="Google" id="ProtNLM"/>
    </source>
</evidence>
<name>A0A848LWX4_9BACT</name>
<evidence type="ECO:0000313" key="2">
    <source>
        <dbReference type="EMBL" id="NMO22131.1"/>
    </source>
</evidence>
<dbReference type="AlphaFoldDB" id="A0A848LWX4"/>
<protein>
    <recommendedName>
        <fullName evidence="4">Beta-propeller repeat protein</fullName>
    </recommendedName>
</protein>
<feature type="chain" id="PRO_5032278060" description="Beta-propeller repeat protein" evidence="1">
    <location>
        <begin position="25"/>
        <end position="464"/>
    </location>
</feature>
<evidence type="ECO:0000313" key="3">
    <source>
        <dbReference type="Proteomes" id="UP000518300"/>
    </source>
</evidence>
<gene>
    <name evidence="2" type="ORF">HG543_45830</name>
</gene>
<evidence type="ECO:0000256" key="1">
    <source>
        <dbReference type="SAM" id="SignalP"/>
    </source>
</evidence>
<keyword evidence="3" id="KW-1185">Reference proteome</keyword>
<dbReference type="PANTHER" id="PTHR35580">
    <property type="entry name" value="CELL SURFACE GLYCOPROTEIN (S-LAYER PROTEIN)-LIKE PROTEIN"/>
    <property type="match status" value="1"/>
</dbReference>
<organism evidence="2 3">
    <name type="scientific">Pyxidicoccus fallax</name>
    <dbReference type="NCBI Taxonomy" id="394095"/>
    <lineage>
        <taxon>Bacteria</taxon>
        <taxon>Pseudomonadati</taxon>
        <taxon>Myxococcota</taxon>
        <taxon>Myxococcia</taxon>
        <taxon>Myxococcales</taxon>
        <taxon>Cystobacterineae</taxon>
        <taxon>Myxococcaceae</taxon>
        <taxon>Pyxidicoccus</taxon>
    </lineage>
</organism>
<dbReference type="InterPro" id="IPR052918">
    <property type="entry name" value="Motility_Chemotaxis_Reg"/>
</dbReference>
<accession>A0A848LWX4</accession>
<dbReference type="Proteomes" id="UP000518300">
    <property type="component" value="Unassembled WGS sequence"/>
</dbReference>
<dbReference type="InterPro" id="IPR011047">
    <property type="entry name" value="Quinoprotein_ADH-like_sf"/>
</dbReference>
<proteinExistence type="predicted"/>
<reference evidence="2 3" key="1">
    <citation type="submission" date="2020-04" db="EMBL/GenBank/DDBJ databases">
        <title>Draft genome of Pyxidicoccus fallax type strain.</title>
        <authorList>
            <person name="Whitworth D.E."/>
        </authorList>
    </citation>
    <scope>NUCLEOTIDE SEQUENCE [LARGE SCALE GENOMIC DNA]</scope>
    <source>
        <strain evidence="2 3">DSM 14698</strain>
    </source>
</reference>
<dbReference type="RefSeq" id="WP_169351290.1">
    <property type="nucleotide sequence ID" value="NZ_JABBJJ010000387.1"/>
</dbReference>
<dbReference type="SUPFAM" id="SSF50998">
    <property type="entry name" value="Quinoprotein alcohol dehydrogenase-like"/>
    <property type="match status" value="1"/>
</dbReference>
<keyword evidence="1" id="KW-0732">Signal</keyword>